<evidence type="ECO:0000313" key="20">
    <source>
        <dbReference type="Proteomes" id="UP000640509"/>
    </source>
</evidence>
<evidence type="ECO:0000256" key="16">
    <source>
        <dbReference type="SAM" id="SignalP"/>
    </source>
</evidence>
<dbReference type="PANTHER" id="PTHR32552">
    <property type="entry name" value="FERRICHROME IRON RECEPTOR-RELATED"/>
    <property type="match status" value="1"/>
</dbReference>
<sequence length="697" mass="74927">MSGLSRSLFLASVSALALACPALAQDAAAPADDSVFVLGDITLTVDDVAGYFANGAQATKSALPISEAQQSISVVTEEQITEQDSENLGEALNYSTGVLGQPFGNDPRFNNPTLRGFPGERAQYVNGLRQGRLFGAVDYETYGMQQVEVLRGPSSSLYGSGSPAGIINQVQKRAQSTDFGEIGLGLDSDKGKQLFFDVNRAPNADLSWRLTGTGRDIRTQVDDLDNKRGYLAGAVRWTPDEATTIDFLSSFTKDSPITPVGVPYALAQSGDLDDLRDLNASEPDFDDSDRRLFTLGVEVSHELANGWTLSQGVRYEDFDWNYDATSCAFFCPLNADGTFDRTTIRQSEDSRTISADTRLSGEIVTGAATHQVLLGLDVQKYDSEDFTIFGTAAPLDPSNPVYNPDAVTLDGFAGGRDITFKQIGLYAQDEVSLGNWRGSAGIRYDRAEQDGLSYGSDSSFDDSQVTGRLGLGYAFANGLLPYASYSTSFEPLPGTDIEGAALQPTEGKQWEVGLKYSPAAFDGLFTAAIYDLRQTNLTRPVSEQIGGEIRSGLRQIGEARSRGLELSAIATVAEGWDVQASYAYNDTEQLEGDNEGNALPNAPKHLASLWVMRDFGNGIRAGGGIRHVGERFGDEANALELDSQTLVDLGASYTRGNVEAALNVSNLTDKAYVASCSNFGCFFGEGRTLSATVKYTW</sequence>
<name>A0ABQ1VFH4_9RHOB</name>
<dbReference type="Gene3D" id="2.40.170.20">
    <property type="entry name" value="TonB-dependent receptor, beta-barrel domain"/>
    <property type="match status" value="1"/>
</dbReference>
<dbReference type="Pfam" id="PF07715">
    <property type="entry name" value="Plug"/>
    <property type="match status" value="1"/>
</dbReference>
<feature type="domain" description="TonB-dependent receptor-like beta-barrel" evidence="17">
    <location>
        <begin position="239"/>
        <end position="667"/>
    </location>
</feature>
<comment type="caution">
    <text evidence="19">The sequence shown here is derived from an EMBL/GenBank/DDBJ whole genome shotgun (WGS) entry which is preliminary data.</text>
</comment>
<evidence type="ECO:0000256" key="2">
    <source>
        <dbReference type="ARBA" id="ARBA00009810"/>
    </source>
</evidence>
<comment type="similarity">
    <text evidence="2 14 15">Belongs to the TonB-dependent receptor family.</text>
</comment>
<evidence type="ECO:0000256" key="9">
    <source>
        <dbReference type="ARBA" id="ARBA00023065"/>
    </source>
</evidence>
<dbReference type="SUPFAM" id="SSF56935">
    <property type="entry name" value="Porins"/>
    <property type="match status" value="1"/>
</dbReference>
<keyword evidence="7 16" id="KW-0732">Signal</keyword>
<dbReference type="InterPro" id="IPR039426">
    <property type="entry name" value="TonB-dep_rcpt-like"/>
</dbReference>
<proteinExistence type="inferred from homology"/>
<evidence type="ECO:0000256" key="4">
    <source>
        <dbReference type="ARBA" id="ARBA00022452"/>
    </source>
</evidence>
<evidence type="ECO:0000256" key="14">
    <source>
        <dbReference type="PROSITE-ProRule" id="PRU01360"/>
    </source>
</evidence>
<keyword evidence="8" id="KW-0408">Iron</keyword>
<evidence type="ECO:0000256" key="8">
    <source>
        <dbReference type="ARBA" id="ARBA00023004"/>
    </source>
</evidence>
<dbReference type="EMBL" id="BMIV01000003">
    <property type="protein sequence ID" value="GGF62424.1"/>
    <property type="molecule type" value="Genomic_DNA"/>
</dbReference>
<keyword evidence="5" id="KW-0410">Iron transport</keyword>
<reference evidence="20" key="1">
    <citation type="journal article" date="2019" name="Int. J. Syst. Evol. Microbiol.">
        <title>The Global Catalogue of Microorganisms (GCM) 10K type strain sequencing project: providing services to taxonomists for standard genome sequencing and annotation.</title>
        <authorList>
            <consortium name="The Broad Institute Genomics Platform"/>
            <consortium name="The Broad Institute Genome Sequencing Center for Infectious Disease"/>
            <person name="Wu L."/>
            <person name="Ma J."/>
        </authorList>
    </citation>
    <scope>NUCLEOTIDE SEQUENCE [LARGE SCALE GENOMIC DNA]</scope>
    <source>
        <strain evidence="20">CGMCC 1.15419</strain>
    </source>
</reference>
<evidence type="ECO:0000256" key="5">
    <source>
        <dbReference type="ARBA" id="ARBA00022496"/>
    </source>
</evidence>
<evidence type="ECO:0000256" key="15">
    <source>
        <dbReference type="RuleBase" id="RU003357"/>
    </source>
</evidence>
<evidence type="ECO:0000256" key="10">
    <source>
        <dbReference type="ARBA" id="ARBA00023077"/>
    </source>
</evidence>
<dbReference type="InterPro" id="IPR037066">
    <property type="entry name" value="Plug_dom_sf"/>
</dbReference>
<feature type="domain" description="TonB-dependent receptor plug" evidence="18">
    <location>
        <begin position="65"/>
        <end position="166"/>
    </location>
</feature>
<keyword evidence="9" id="KW-0406">Ion transport</keyword>
<organism evidence="19 20">
    <name type="scientific">Paracoccus acridae</name>
    <dbReference type="NCBI Taxonomy" id="1795310"/>
    <lineage>
        <taxon>Bacteria</taxon>
        <taxon>Pseudomonadati</taxon>
        <taxon>Pseudomonadota</taxon>
        <taxon>Alphaproteobacteria</taxon>
        <taxon>Rhodobacterales</taxon>
        <taxon>Paracoccaceae</taxon>
        <taxon>Paracoccus</taxon>
    </lineage>
</organism>
<evidence type="ECO:0000256" key="12">
    <source>
        <dbReference type="ARBA" id="ARBA00023170"/>
    </source>
</evidence>
<dbReference type="CDD" id="cd01347">
    <property type="entry name" value="ligand_gated_channel"/>
    <property type="match status" value="1"/>
</dbReference>
<comment type="subcellular location">
    <subcellularLocation>
        <location evidence="1 14">Cell outer membrane</location>
        <topology evidence="1 14">Multi-pass membrane protein</topology>
    </subcellularLocation>
</comment>
<dbReference type="PROSITE" id="PS51257">
    <property type="entry name" value="PROKAR_LIPOPROTEIN"/>
    <property type="match status" value="1"/>
</dbReference>
<dbReference type="Gene3D" id="2.170.130.10">
    <property type="entry name" value="TonB-dependent receptor, plug domain"/>
    <property type="match status" value="1"/>
</dbReference>
<evidence type="ECO:0000256" key="3">
    <source>
        <dbReference type="ARBA" id="ARBA00022448"/>
    </source>
</evidence>
<evidence type="ECO:0000256" key="1">
    <source>
        <dbReference type="ARBA" id="ARBA00004571"/>
    </source>
</evidence>
<accession>A0ABQ1VFH4</accession>
<keyword evidence="3 14" id="KW-0813">Transport</keyword>
<evidence type="ECO:0000256" key="6">
    <source>
        <dbReference type="ARBA" id="ARBA00022692"/>
    </source>
</evidence>
<feature type="signal peptide" evidence="16">
    <location>
        <begin position="1"/>
        <end position="24"/>
    </location>
</feature>
<dbReference type="PANTHER" id="PTHR32552:SF68">
    <property type="entry name" value="FERRICHROME OUTER MEMBRANE TRANSPORTER_PHAGE RECEPTOR"/>
    <property type="match status" value="1"/>
</dbReference>
<keyword evidence="12" id="KW-0675">Receptor</keyword>
<evidence type="ECO:0000256" key="7">
    <source>
        <dbReference type="ARBA" id="ARBA00022729"/>
    </source>
</evidence>
<evidence type="ECO:0000259" key="17">
    <source>
        <dbReference type="Pfam" id="PF00593"/>
    </source>
</evidence>
<keyword evidence="4 14" id="KW-1134">Transmembrane beta strand</keyword>
<keyword evidence="6 14" id="KW-0812">Transmembrane</keyword>
<evidence type="ECO:0000256" key="11">
    <source>
        <dbReference type="ARBA" id="ARBA00023136"/>
    </source>
</evidence>
<keyword evidence="10 15" id="KW-0798">TonB box</keyword>
<feature type="chain" id="PRO_5046651871" evidence="16">
    <location>
        <begin position="25"/>
        <end position="697"/>
    </location>
</feature>
<dbReference type="RefSeq" id="WP_188714534.1">
    <property type="nucleotide sequence ID" value="NZ_BMIV01000003.1"/>
</dbReference>
<dbReference type="InterPro" id="IPR036942">
    <property type="entry name" value="Beta-barrel_TonB_sf"/>
</dbReference>
<dbReference type="Proteomes" id="UP000640509">
    <property type="component" value="Unassembled WGS sequence"/>
</dbReference>
<dbReference type="InterPro" id="IPR012910">
    <property type="entry name" value="Plug_dom"/>
</dbReference>
<protein>
    <submittedName>
        <fullName evidence="19">Ligand-gated channel</fullName>
    </submittedName>
</protein>
<dbReference type="Pfam" id="PF00593">
    <property type="entry name" value="TonB_dep_Rec_b-barrel"/>
    <property type="match status" value="1"/>
</dbReference>
<evidence type="ECO:0000256" key="13">
    <source>
        <dbReference type="ARBA" id="ARBA00023237"/>
    </source>
</evidence>
<dbReference type="PROSITE" id="PS52016">
    <property type="entry name" value="TONB_DEPENDENT_REC_3"/>
    <property type="match status" value="1"/>
</dbReference>
<evidence type="ECO:0000259" key="18">
    <source>
        <dbReference type="Pfam" id="PF07715"/>
    </source>
</evidence>
<dbReference type="InterPro" id="IPR010105">
    <property type="entry name" value="TonB_sidphr_rcpt"/>
</dbReference>
<gene>
    <name evidence="19" type="ORF">GCM10011402_13070</name>
</gene>
<keyword evidence="13 14" id="KW-0998">Cell outer membrane</keyword>
<dbReference type="InterPro" id="IPR000531">
    <property type="entry name" value="Beta-barrel_TonB"/>
</dbReference>
<evidence type="ECO:0000313" key="19">
    <source>
        <dbReference type="EMBL" id="GGF62424.1"/>
    </source>
</evidence>
<keyword evidence="20" id="KW-1185">Reference proteome</keyword>
<dbReference type="NCBIfam" id="TIGR01783">
    <property type="entry name" value="TonB-siderophor"/>
    <property type="match status" value="1"/>
</dbReference>
<keyword evidence="11 14" id="KW-0472">Membrane</keyword>